<dbReference type="Proteomes" id="UP000013827">
    <property type="component" value="Unassembled WGS sequence"/>
</dbReference>
<protein>
    <submittedName>
        <fullName evidence="1">Uncharacterized protein</fullName>
    </submittedName>
</protein>
<keyword evidence="2" id="KW-1185">Reference proteome</keyword>
<dbReference type="HOGENOM" id="CLU_3000445_0_0_1"/>
<dbReference type="AlphaFoldDB" id="A0A0D3KB03"/>
<proteinExistence type="predicted"/>
<evidence type="ECO:0000313" key="2">
    <source>
        <dbReference type="Proteomes" id="UP000013827"/>
    </source>
</evidence>
<organism evidence="1 2">
    <name type="scientific">Emiliania huxleyi (strain CCMP1516)</name>
    <dbReference type="NCBI Taxonomy" id="280463"/>
    <lineage>
        <taxon>Eukaryota</taxon>
        <taxon>Haptista</taxon>
        <taxon>Haptophyta</taxon>
        <taxon>Prymnesiophyceae</taxon>
        <taxon>Isochrysidales</taxon>
        <taxon>Noelaerhabdaceae</taxon>
        <taxon>Emiliania</taxon>
    </lineage>
</organism>
<dbReference type="GeneID" id="17278210"/>
<sequence length="57" mass="5934">MTPGPFIALAAISAGPKAAPPRVAIGSSDCANSTQQPLQTCFSHGGSRHHHYIDKHP</sequence>
<reference evidence="1" key="2">
    <citation type="submission" date="2024-10" db="UniProtKB">
        <authorList>
            <consortium name="EnsemblProtists"/>
        </authorList>
    </citation>
    <scope>IDENTIFICATION</scope>
</reference>
<reference evidence="2" key="1">
    <citation type="journal article" date="2013" name="Nature">
        <title>Pan genome of the phytoplankton Emiliania underpins its global distribution.</title>
        <authorList>
            <person name="Read B.A."/>
            <person name="Kegel J."/>
            <person name="Klute M.J."/>
            <person name="Kuo A."/>
            <person name="Lefebvre S.C."/>
            <person name="Maumus F."/>
            <person name="Mayer C."/>
            <person name="Miller J."/>
            <person name="Monier A."/>
            <person name="Salamov A."/>
            <person name="Young J."/>
            <person name="Aguilar M."/>
            <person name="Claverie J.M."/>
            <person name="Frickenhaus S."/>
            <person name="Gonzalez K."/>
            <person name="Herman E.K."/>
            <person name="Lin Y.C."/>
            <person name="Napier J."/>
            <person name="Ogata H."/>
            <person name="Sarno A.F."/>
            <person name="Shmutz J."/>
            <person name="Schroeder D."/>
            <person name="de Vargas C."/>
            <person name="Verret F."/>
            <person name="von Dassow P."/>
            <person name="Valentin K."/>
            <person name="Van de Peer Y."/>
            <person name="Wheeler G."/>
            <person name="Dacks J.B."/>
            <person name="Delwiche C.F."/>
            <person name="Dyhrman S.T."/>
            <person name="Glockner G."/>
            <person name="John U."/>
            <person name="Richards T."/>
            <person name="Worden A.Z."/>
            <person name="Zhang X."/>
            <person name="Grigoriev I.V."/>
            <person name="Allen A.E."/>
            <person name="Bidle K."/>
            <person name="Borodovsky M."/>
            <person name="Bowler C."/>
            <person name="Brownlee C."/>
            <person name="Cock J.M."/>
            <person name="Elias M."/>
            <person name="Gladyshev V.N."/>
            <person name="Groth M."/>
            <person name="Guda C."/>
            <person name="Hadaegh A."/>
            <person name="Iglesias-Rodriguez M.D."/>
            <person name="Jenkins J."/>
            <person name="Jones B.M."/>
            <person name="Lawson T."/>
            <person name="Leese F."/>
            <person name="Lindquist E."/>
            <person name="Lobanov A."/>
            <person name="Lomsadze A."/>
            <person name="Malik S.B."/>
            <person name="Marsh M.E."/>
            <person name="Mackinder L."/>
            <person name="Mock T."/>
            <person name="Mueller-Roeber B."/>
            <person name="Pagarete A."/>
            <person name="Parker M."/>
            <person name="Probert I."/>
            <person name="Quesneville H."/>
            <person name="Raines C."/>
            <person name="Rensing S.A."/>
            <person name="Riano-Pachon D.M."/>
            <person name="Richier S."/>
            <person name="Rokitta S."/>
            <person name="Shiraiwa Y."/>
            <person name="Soanes D.M."/>
            <person name="van der Giezen M."/>
            <person name="Wahlund T.M."/>
            <person name="Williams B."/>
            <person name="Wilson W."/>
            <person name="Wolfe G."/>
            <person name="Wurch L.L."/>
        </authorList>
    </citation>
    <scope>NUCLEOTIDE SEQUENCE</scope>
</reference>
<dbReference type="EnsemblProtists" id="EOD32938">
    <property type="protein sequence ID" value="EOD32938"/>
    <property type="gene ID" value="EMIHUDRAFT_230076"/>
</dbReference>
<dbReference type="PaxDb" id="2903-EOD32938"/>
<accession>A0A0D3KB03</accession>
<evidence type="ECO:0000313" key="1">
    <source>
        <dbReference type="EnsemblProtists" id="EOD32938"/>
    </source>
</evidence>
<name>A0A0D3KB03_EMIH1</name>
<dbReference type="RefSeq" id="XP_005785367.1">
    <property type="nucleotide sequence ID" value="XM_005785310.1"/>
</dbReference>
<dbReference type="KEGG" id="ehx:EMIHUDRAFT_230076"/>